<feature type="non-terminal residue" evidence="2">
    <location>
        <position position="228"/>
    </location>
</feature>
<dbReference type="EMBL" id="CAJVPL010017336">
    <property type="protein sequence ID" value="CAG8698511.1"/>
    <property type="molecule type" value="Genomic_DNA"/>
</dbReference>
<comment type="caution">
    <text evidence="2">The sequence shown here is derived from an EMBL/GenBank/DDBJ whole genome shotgun (WGS) entry which is preliminary data.</text>
</comment>
<evidence type="ECO:0000313" key="3">
    <source>
        <dbReference type="Proteomes" id="UP000789831"/>
    </source>
</evidence>
<evidence type="ECO:0000256" key="1">
    <source>
        <dbReference type="SAM" id="MobiDB-lite"/>
    </source>
</evidence>
<proteinExistence type="predicted"/>
<name>A0A9N9HNX7_9GLOM</name>
<feature type="non-terminal residue" evidence="2">
    <location>
        <position position="1"/>
    </location>
</feature>
<keyword evidence="3" id="KW-1185">Reference proteome</keyword>
<protein>
    <submittedName>
        <fullName evidence="2">563_t:CDS:1</fullName>
    </submittedName>
</protein>
<organism evidence="2 3">
    <name type="scientific">Ambispora gerdemannii</name>
    <dbReference type="NCBI Taxonomy" id="144530"/>
    <lineage>
        <taxon>Eukaryota</taxon>
        <taxon>Fungi</taxon>
        <taxon>Fungi incertae sedis</taxon>
        <taxon>Mucoromycota</taxon>
        <taxon>Glomeromycotina</taxon>
        <taxon>Glomeromycetes</taxon>
        <taxon>Archaeosporales</taxon>
        <taxon>Ambisporaceae</taxon>
        <taxon>Ambispora</taxon>
    </lineage>
</organism>
<sequence length="228" mass="26034">LRNEEDVRGGFNSNICLVLNVLIGPDYEFSRESVPAPGEPDFSCYHDYNKLILAIEIKKVHILKGINEQTLPEFYETNSNVKKVIQQVYNYITDNQLQYSILSTYDHHWFIRRPSEAPATLYISETLPLQSTSPPVLKAYAYIALQARDHPDSLNPKIILEKDKKLNVTNERVDRVTRSMVSGKDSNKASSSNNSAKMPNQRNFSFADFKFKRILGQGRSGKTLLSEF</sequence>
<dbReference type="AlphaFoldDB" id="A0A9N9HNX7"/>
<feature type="compositionally biased region" description="Low complexity" evidence="1">
    <location>
        <begin position="188"/>
        <end position="197"/>
    </location>
</feature>
<feature type="region of interest" description="Disordered" evidence="1">
    <location>
        <begin position="176"/>
        <end position="200"/>
    </location>
</feature>
<evidence type="ECO:0000313" key="2">
    <source>
        <dbReference type="EMBL" id="CAG8698511.1"/>
    </source>
</evidence>
<dbReference type="OrthoDB" id="2156052at2759"/>
<accession>A0A9N9HNX7</accession>
<gene>
    <name evidence="2" type="ORF">AGERDE_LOCUS13387</name>
</gene>
<reference evidence="2" key="1">
    <citation type="submission" date="2021-06" db="EMBL/GenBank/DDBJ databases">
        <authorList>
            <person name="Kallberg Y."/>
            <person name="Tangrot J."/>
            <person name="Rosling A."/>
        </authorList>
    </citation>
    <scope>NUCLEOTIDE SEQUENCE</scope>
    <source>
        <strain evidence="2">MT106</strain>
    </source>
</reference>
<dbReference type="Proteomes" id="UP000789831">
    <property type="component" value="Unassembled WGS sequence"/>
</dbReference>